<comment type="caution">
    <text evidence="1">The sequence shown here is derived from an EMBL/GenBank/DDBJ whole genome shotgun (WGS) entry which is preliminary data.</text>
</comment>
<gene>
    <name evidence="1" type="ORF">L3Q82_016937</name>
</gene>
<reference evidence="1" key="1">
    <citation type="submission" date="2022-04" db="EMBL/GenBank/DDBJ databases">
        <title>Jade perch genome.</title>
        <authorList>
            <person name="Chao B."/>
        </authorList>
    </citation>
    <scope>NUCLEOTIDE SEQUENCE</scope>
    <source>
        <strain evidence="1">CB-2022</strain>
    </source>
</reference>
<evidence type="ECO:0000313" key="1">
    <source>
        <dbReference type="EMBL" id="KAI3376480.1"/>
    </source>
</evidence>
<protein>
    <submittedName>
        <fullName evidence="1">Uncharacterized protein</fullName>
    </submittedName>
</protein>
<dbReference type="EMBL" id="CM041532">
    <property type="protein sequence ID" value="KAI3376480.1"/>
    <property type="molecule type" value="Genomic_DNA"/>
</dbReference>
<sequence>MKTLERLVLAHLRPLVSSFMDPLQFAYQPDIGVDDAVIYLLHTSLTHLEKAGSTVRIMFFDFSSAFNTIQPRLLGDKLQLAGVDHHLTTWILDYLTHRPQFVRVQGFESDRLLCSTWCSAGNDGDDREYRGLIQDFADWCLRNNLQINAGKTKELVVDFRRRSHSPPAPVSIQGMDIDTVKSYKYLGVHLNDNLDWSDNTNALVKKGNSRLFLLRRLSITDRDRRRMDRLVRRASSVLGCPLDSVEVVGNGRMMAKLSSLLNNTSHPLQDSLTALGSSFSERLLHPRCVKESDMLRENPQTNLTMIEMLFSVLVEYASNILTSVSITSVPEEILRFADMKMNDKLKEELRRLRDHFSTPNLECEDNPASTRPKKKKKKKKKKKEKSEKQEHPNAEVCSTVIDPTAAPMMESTSNVKPFHFNTTMSSKKQKWLQISKRWREKLKKLLSTDESKVIKIGSMIYVNDGEFRIAKGSDGTEVFLGLRDDGTEVAIKRMSKCNYQALKNEEGFLRLPELDHPSIVRYIDFADNENFGYLGLQLCEYTLEDYIKNKDGHLQTKKLVKEVLDSLKVLHSQNPPILHRDIKPQNVLIDVTGRARLADFGISRQLSRGQTTYRTASAGTKCWMAKETLAGGLNIPYKSKTDVQVAGMLSYYILSGGHHPFGDISCECEFNIHKEKYTLDHVQDVVAKDLIKSMNQRTDLRGLEYLRRIGNREEVAKHRNADPELIRSLEKCPGVVSFEEWKNEVTATSQLKEMNIFTQLQVTSVSETHPVIKCIIDTNVKKLKKLLKHNSINALYPCREWNDFITPLIAAVINQNKDIFTFLLNQGADPNFVSKNVFTALHYVSLSKAPLIFVEKLLEAKANPNGWDYGIQRLTPLQTAAINDRDDVLKVLISAGAEVTLLPENDPEFNPYKEKIYEMICNLATKGDELCSKIRFFWDLEFAVHGGSPEEVFKKFDSHMLLEDPQNHLTMIEMLFTVIGTKAEKYRHASIKWLMDTGNLNSYVAGAVKRFPKISQKHVKRTIVSLYGVFCTMEEIPNEQALAIIPQLLKCLCSKQRPDICEDILQVLYVITQKTKGTHGWDHNFIENLCKKVVPFANDQHGSGIRIIAYGIFGNVLLCEHAAIILTSMGITSVPEDILTSADMANNDKLKGVLRRLKNHFSRPNLESEDSTASTGSRKKRRKKKKKKEKPEKQEDDEVCTAATDPTAAPMMESTSNVKPFHFNTTMSSIRQKWIQISKRWREKLEKLLSTDESKVIKIGSMIYVNDGEFRIAKGSDGTEVFLGLRYDGTEVAIKRMSKCNYQELKNEEGFLRLPELDHLSIVRYVDFAEDENFGYLGLQLCEYTLEEYIRNNDGHLSIKTLVCQVLDSLRVLHCQSPPILHRDLKPQNVLIDVNGRARLADFGISRRLLKGQTTYRTVSAGTKCWMAKETLAEEADIPYKPNTDVQVAGMLSYYILSGGHHPFGDKSSRCEYNIEEGRYTLDHVQDVVAKDLIEWMLNEEPKNRPKVEECLSHPFFWTTDSRIEYLRKIGNREEVAKCRKPDPELIRSLEKCAGSVSFKEWKNKFPQELVQKMDAKNKAYPDNTLGLLRFIRNLHEHYAKDAAQVDVMKIFPDLFGCVYKFAKVQGWNSETPLKEMFQRDITISFGISSMSLEEPLGVPVQESQPSDFK</sequence>
<accession>A0ACB8X9H0</accession>
<keyword evidence="2" id="KW-1185">Reference proteome</keyword>
<proteinExistence type="predicted"/>
<organism evidence="1 2">
    <name type="scientific">Scortum barcoo</name>
    <name type="common">barcoo grunter</name>
    <dbReference type="NCBI Taxonomy" id="214431"/>
    <lineage>
        <taxon>Eukaryota</taxon>
        <taxon>Metazoa</taxon>
        <taxon>Chordata</taxon>
        <taxon>Craniata</taxon>
        <taxon>Vertebrata</taxon>
        <taxon>Euteleostomi</taxon>
        <taxon>Actinopterygii</taxon>
        <taxon>Neopterygii</taxon>
        <taxon>Teleostei</taxon>
        <taxon>Neoteleostei</taxon>
        <taxon>Acanthomorphata</taxon>
        <taxon>Eupercaria</taxon>
        <taxon>Centrarchiformes</taxon>
        <taxon>Terapontoidei</taxon>
        <taxon>Terapontidae</taxon>
        <taxon>Scortum</taxon>
    </lineage>
</organism>
<evidence type="ECO:0000313" key="2">
    <source>
        <dbReference type="Proteomes" id="UP000831701"/>
    </source>
</evidence>
<dbReference type="Proteomes" id="UP000831701">
    <property type="component" value="Chromosome 2"/>
</dbReference>
<name>A0ACB8X9H0_9TELE</name>